<dbReference type="AlphaFoldDB" id="A0A852ZGC3"/>
<organism evidence="1 2">
    <name type="scientific">Actinopolymorpha rutila</name>
    <dbReference type="NCBI Taxonomy" id="446787"/>
    <lineage>
        <taxon>Bacteria</taxon>
        <taxon>Bacillati</taxon>
        <taxon>Actinomycetota</taxon>
        <taxon>Actinomycetes</taxon>
        <taxon>Propionibacteriales</taxon>
        <taxon>Actinopolymorphaceae</taxon>
        <taxon>Actinopolymorpha</taxon>
    </lineage>
</organism>
<dbReference type="Proteomes" id="UP000579605">
    <property type="component" value="Unassembled WGS sequence"/>
</dbReference>
<dbReference type="GO" id="GO:0016301">
    <property type="term" value="F:kinase activity"/>
    <property type="evidence" value="ECO:0007669"/>
    <property type="project" value="UniProtKB-KW"/>
</dbReference>
<evidence type="ECO:0000313" key="1">
    <source>
        <dbReference type="EMBL" id="NYH91215.1"/>
    </source>
</evidence>
<keyword evidence="1" id="KW-0808">Transferase</keyword>
<accession>A0A852ZGC3</accession>
<reference evidence="1 2" key="1">
    <citation type="submission" date="2020-07" db="EMBL/GenBank/DDBJ databases">
        <title>Sequencing the genomes of 1000 actinobacteria strains.</title>
        <authorList>
            <person name="Klenk H.-P."/>
        </authorList>
    </citation>
    <scope>NUCLEOTIDE SEQUENCE [LARGE SCALE GENOMIC DNA]</scope>
    <source>
        <strain evidence="1 2">DSM 18448</strain>
    </source>
</reference>
<proteinExistence type="predicted"/>
<evidence type="ECO:0000313" key="2">
    <source>
        <dbReference type="Proteomes" id="UP000579605"/>
    </source>
</evidence>
<dbReference type="EMBL" id="JACBZH010000001">
    <property type="protein sequence ID" value="NYH91215.1"/>
    <property type="molecule type" value="Genomic_DNA"/>
</dbReference>
<keyword evidence="2" id="KW-1185">Reference proteome</keyword>
<gene>
    <name evidence="1" type="ORF">F4554_003853</name>
</gene>
<sequence length="122" mass="13902">MALVDWDTAAPGPRMWDLAYLAYTLVPLAAPENVTLMGWPASTSVSQRLASVRKAYRCTPSQWDELLTTVPSRVQAAYETMRTWAAEDRPGWKAQWEQPDPWKHGSGYLRDLDFIRSSVNSW</sequence>
<protein>
    <submittedName>
        <fullName evidence="1">Aminoglycoside phosphotransferase (APT) family kinase protein</fullName>
    </submittedName>
</protein>
<name>A0A852ZGC3_9ACTN</name>
<comment type="caution">
    <text evidence="1">The sequence shown here is derived from an EMBL/GenBank/DDBJ whole genome shotgun (WGS) entry which is preliminary data.</text>
</comment>
<keyword evidence="1" id="KW-0418">Kinase</keyword>